<proteinExistence type="predicted"/>
<reference evidence="1" key="1">
    <citation type="submission" date="2021-01" db="EMBL/GenBank/DDBJ databases">
        <authorList>
            <person name="Corre E."/>
            <person name="Pelletier E."/>
            <person name="Niang G."/>
            <person name="Scheremetjew M."/>
            <person name="Finn R."/>
            <person name="Kale V."/>
            <person name="Holt S."/>
            <person name="Cochrane G."/>
            <person name="Meng A."/>
            <person name="Brown T."/>
            <person name="Cohen L."/>
        </authorList>
    </citation>
    <scope>NUCLEOTIDE SEQUENCE</scope>
    <source>
        <strain evidence="1">CCMP3107</strain>
    </source>
</reference>
<gene>
    <name evidence="1" type="ORF">HAKA00212_LOCUS9801</name>
</gene>
<dbReference type="AlphaFoldDB" id="A0A6V1NW11"/>
<protein>
    <submittedName>
        <fullName evidence="1">Uncharacterized protein</fullName>
    </submittedName>
</protein>
<dbReference type="EMBL" id="HBIU01020926">
    <property type="protein sequence ID" value="CAE0631100.1"/>
    <property type="molecule type" value="Transcribed_RNA"/>
</dbReference>
<sequence>MDVIGGFYGSGGSRVHATKFEFHPEALAHSEDVKALNKMMDKAFDIRDQLNNKSLQRVSAEAIALKSELRKLLTSKAALDLVNRLEINGSPKWGLSQDERSLLKEARETINKC</sequence>
<evidence type="ECO:0000313" key="1">
    <source>
        <dbReference type="EMBL" id="CAE0631100.1"/>
    </source>
</evidence>
<accession>A0A6V1NW11</accession>
<name>A0A6V1NW11_HETAK</name>
<organism evidence="1">
    <name type="scientific">Heterosigma akashiwo</name>
    <name type="common">Chromophytic alga</name>
    <name type="synonym">Heterosigma carterae</name>
    <dbReference type="NCBI Taxonomy" id="2829"/>
    <lineage>
        <taxon>Eukaryota</taxon>
        <taxon>Sar</taxon>
        <taxon>Stramenopiles</taxon>
        <taxon>Ochrophyta</taxon>
        <taxon>Raphidophyceae</taxon>
        <taxon>Chattonellales</taxon>
        <taxon>Chattonellaceae</taxon>
        <taxon>Heterosigma</taxon>
    </lineage>
</organism>